<dbReference type="EMBL" id="AP027732">
    <property type="protein sequence ID" value="BDZ49282.1"/>
    <property type="molecule type" value="Genomic_DNA"/>
</dbReference>
<accession>A0ABM8GLI9</accession>
<evidence type="ECO:0008006" key="4">
    <source>
        <dbReference type="Google" id="ProtNLM"/>
    </source>
</evidence>
<proteinExistence type="predicted"/>
<feature type="region of interest" description="Disordered" evidence="1">
    <location>
        <begin position="40"/>
        <end position="61"/>
    </location>
</feature>
<evidence type="ECO:0000313" key="2">
    <source>
        <dbReference type="EMBL" id="BDZ49282.1"/>
    </source>
</evidence>
<name>A0ABM8GLI9_9MICO</name>
<dbReference type="Proteomes" id="UP001321486">
    <property type="component" value="Chromosome"/>
</dbReference>
<protein>
    <recommendedName>
        <fullName evidence="4">DUF4162 domain-containing protein</fullName>
    </recommendedName>
</protein>
<reference evidence="3" key="1">
    <citation type="journal article" date="2019" name="Int. J. Syst. Evol. Microbiol.">
        <title>The Global Catalogue of Microorganisms (GCM) 10K type strain sequencing project: providing services to taxonomists for standard genome sequencing and annotation.</title>
        <authorList>
            <consortium name="The Broad Institute Genomics Platform"/>
            <consortium name="The Broad Institute Genome Sequencing Center for Infectious Disease"/>
            <person name="Wu L."/>
            <person name="Ma J."/>
        </authorList>
    </citation>
    <scope>NUCLEOTIDE SEQUENCE [LARGE SCALE GENOMIC DNA]</scope>
    <source>
        <strain evidence="3">NBRC 108728</strain>
    </source>
</reference>
<keyword evidence="3" id="KW-1185">Reference proteome</keyword>
<evidence type="ECO:0000313" key="3">
    <source>
        <dbReference type="Proteomes" id="UP001321486"/>
    </source>
</evidence>
<evidence type="ECO:0000256" key="1">
    <source>
        <dbReference type="SAM" id="MobiDB-lite"/>
    </source>
</evidence>
<gene>
    <name evidence="2" type="ORF">GCM10025867_15230</name>
</gene>
<organism evidence="2 3">
    <name type="scientific">Frondihabitans sucicola</name>
    <dbReference type="NCBI Taxonomy" id="1268041"/>
    <lineage>
        <taxon>Bacteria</taxon>
        <taxon>Bacillati</taxon>
        <taxon>Actinomycetota</taxon>
        <taxon>Actinomycetes</taxon>
        <taxon>Micrococcales</taxon>
        <taxon>Microbacteriaceae</taxon>
        <taxon>Frondihabitans</taxon>
    </lineage>
</organism>
<sequence>MLGELGTANIELHDAGMRRPTLDDVFLKLTGRSTEIDEPDDDAVAVKGRSAKKRQREKDLA</sequence>